<proteinExistence type="predicted"/>
<dbReference type="EMBL" id="JANPWB010000015">
    <property type="protein sequence ID" value="KAJ1092548.1"/>
    <property type="molecule type" value="Genomic_DNA"/>
</dbReference>
<keyword evidence="3" id="KW-1185">Reference proteome</keyword>
<dbReference type="AlphaFoldDB" id="A0AAV7LUP9"/>
<feature type="compositionally biased region" description="Basic and acidic residues" evidence="1">
    <location>
        <begin position="141"/>
        <end position="152"/>
    </location>
</feature>
<accession>A0AAV7LUP9</accession>
<dbReference type="Proteomes" id="UP001066276">
    <property type="component" value="Chromosome 11"/>
</dbReference>
<evidence type="ECO:0000313" key="3">
    <source>
        <dbReference type="Proteomes" id="UP001066276"/>
    </source>
</evidence>
<name>A0AAV7LUP9_PLEWA</name>
<gene>
    <name evidence="2" type="ORF">NDU88_005658</name>
</gene>
<protein>
    <submittedName>
        <fullName evidence="2">Uncharacterized protein</fullName>
    </submittedName>
</protein>
<reference evidence="2" key="1">
    <citation type="journal article" date="2022" name="bioRxiv">
        <title>Sequencing and chromosome-scale assembly of the giantPleurodeles waltlgenome.</title>
        <authorList>
            <person name="Brown T."/>
            <person name="Elewa A."/>
            <person name="Iarovenko S."/>
            <person name="Subramanian E."/>
            <person name="Araus A.J."/>
            <person name="Petzold A."/>
            <person name="Susuki M."/>
            <person name="Suzuki K.-i.T."/>
            <person name="Hayashi T."/>
            <person name="Toyoda A."/>
            <person name="Oliveira C."/>
            <person name="Osipova E."/>
            <person name="Leigh N.D."/>
            <person name="Simon A."/>
            <person name="Yun M.H."/>
        </authorList>
    </citation>
    <scope>NUCLEOTIDE SEQUENCE</scope>
    <source>
        <strain evidence="2">20211129_DDA</strain>
        <tissue evidence="2">Liver</tissue>
    </source>
</reference>
<comment type="caution">
    <text evidence="2">The sequence shown here is derived from an EMBL/GenBank/DDBJ whole genome shotgun (WGS) entry which is preliminary data.</text>
</comment>
<organism evidence="2 3">
    <name type="scientific">Pleurodeles waltl</name>
    <name type="common">Iberian ribbed newt</name>
    <dbReference type="NCBI Taxonomy" id="8319"/>
    <lineage>
        <taxon>Eukaryota</taxon>
        <taxon>Metazoa</taxon>
        <taxon>Chordata</taxon>
        <taxon>Craniata</taxon>
        <taxon>Vertebrata</taxon>
        <taxon>Euteleostomi</taxon>
        <taxon>Amphibia</taxon>
        <taxon>Batrachia</taxon>
        <taxon>Caudata</taxon>
        <taxon>Salamandroidea</taxon>
        <taxon>Salamandridae</taxon>
        <taxon>Pleurodelinae</taxon>
        <taxon>Pleurodeles</taxon>
    </lineage>
</organism>
<evidence type="ECO:0000256" key="1">
    <source>
        <dbReference type="SAM" id="MobiDB-lite"/>
    </source>
</evidence>
<evidence type="ECO:0000313" key="2">
    <source>
        <dbReference type="EMBL" id="KAJ1092548.1"/>
    </source>
</evidence>
<feature type="region of interest" description="Disordered" evidence="1">
    <location>
        <begin position="101"/>
        <end position="152"/>
    </location>
</feature>
<sequence>MARAVVMGSVQWNEPSGECGMQEGWQLWREVGAGGTGEGAVIRIYLKIKDLLYIDDSDLSVREDFMYCTEKGLRGEGAGGAWTVKDNSQYYCVANNTLPDPRWPHPMSGQNSSATTGPIAVETRALQRSDDALVYEAGHPSSDDPGHRSCPT</sequence>